<evidence type="ECO:0000313" key="2">
    <source>
        <dbReference type="Proteomes" id="UP000247465"/>
    </source>
</evidence>
<evidence type="ECO:0000313" key="1">
    <source>
        <dbReference type="EMBL" id="AWT59123.1"/>
    </source>
</evidence>
<proteinExistence type="predicted"/>
<sequence length="42" mass="4819">MRKIGNYLVKVLNGAQCDFTTEVPCLSDYQLLEEIKFRVLGL</sequence>
<dbReference type="KEGG" id="mtar:DF168_00301"/>
<name>A0A2Z4AB55_9BACT</name>
<dbReference type="AlphaFoldDB" id="A0A2Z4AB55"/>
<accession>A0A2Z4AB55</accession>
<reference evidence="1 2" key="1">
    <citation type="submission" date="2018-06" db="EMBL/GenBank/DDBJ databases">
        <title>Draft Genome Sequence of a Novel Marine Bacterium Related to the Verrucomicrobia.</title>
        <authorList>
            <person name="Vosseberg J."/>
            <person name="Martijn J."/>
            <person name="Ettema T.J.G."/>
        </authorList>
    </citation>
    <scope>NUCLEOTIDE SEQUENCE [LARGE SCALE GENOMIC DNA]</scope>
    <source>
        <strain evidence="1">TARA_B100001123</strain>
    </source>
</reference>
<protein>
    <submittedName>
        <fullName evidence="1">Uncharacterized protein</fullName>
    </submittedName>
</protein>
<dbReference type="EMBL" id="CP029803">
    <property type="protein sequence ID" value="AWT59123.1"/>
    <property type="molecule type" value="Genomic_DNA"/>
</dbReference>
<organism evidence="1 2">
    <name type="scientific">Candidatus Moanibacter tarae</name>
    <dbReference type="NCBI Taxonomy" id="2200854"/>
    <lineage>
        <taxon>Bacteria</taxon>
        <taxon>Pseudomonadati</taxon>
        <taxon>Verrucomicrobiota</taxon>
        <taxon>Opitutia</taxon>
        <taxon>Puniceicoccales</taxon>
        <taxon>Puniceicoccales incertae sedis</taxon>
        <taxon>Candidatus Moanibacter</taxon>
    </lineage>
</organism>
<gene>
    <name evidence="1" type="ORF">DF168_00301</name>
</gene>
<dbReference type="Proteomes" id="UP000247465">
    <property type="component" value="Chromosome"/>
</dbReference>